<evidence type="ECO:0000313" key="5">
    <source>
        <dbReference type="Proteomes" id="UP000694251"/>
    </source>
</evidence>
<name>A0A8T2HD36_ARASU</name>
<evidence type="ECO:0000259" key="2">
    <source>
        <dbReference type="Pfam" id="PF14111"/>
    </source>
</evidence>
<feature type="domain" description="DUF4283" evidence="2">
    <location>
        <begin position="33"/>
        <end position="112"/>
    </location>
</feature>
<reference evidence="4 5" key="1">
    <citation type="submission" date="2020-12" db="EMBL/GenBank/DDBJ databases">
        <title>Concerted genomic and epigenomic changes stabilize Arabidopsis allopolyploids.</title>
        <authorList>
            <person name="Chen Z."/>
        </authorList>
    </citation>
    <scope>NUCLEOTIDE SEQUENCE [LARGE SCALE GENOMIC DNA]</scope>
    <source>
        <strain evidence="4">As9502</strain>
        <tissue evidence="4">Leaf</tissue>
    </source>
</reference>
<feature type="compositionally biased region" description="Low complexity" evidence="1">
    <location>
        <begin position="257"/>
        <end position="268"/>
    </location>
</feature>
<organism evidence="4 5">
    <name type="scientific">Arabidopsis suecica</name>
    <name type="common">Swedish thale-cress</name>
    <name type="synonym">Cardaminopsis suecica</name>
    <dbReference type="NCBI Taxonomy" id="45249"/>
    <lineage>
        <taxon>Eukaryota</taxon>
        <taxon>Viridiplantae</taxon>
        <taxon>Streptophyta</taxon>
        <taxon>Embryophyta</taxon>
        <taxon>Tracheophyta</taxon>
        <taxon>Spermatophyta</taxon>
        <taxon>Magnoliopsida</taxon>
        <taxon>eudicotyledons</taxon>
        <taxon>Gunneridae</taxon>
        <taxon>Pentapetalae</taxon>
        <taxon>rosids</taxon>
        <taxon>malvids</taxon>
        <taxon>Brassicales</taxon>
        <taxon>Brassicaceae</taxon>
        <taxon>Camelineae</taxon>
        <taxon>Arabidopsis</taxon>
    </lineage>
</organism>
<comment type="caution">
    <text evidence="4">The sequence shown here is derived from an EMBL/GenBank/DDBJ whole genome shotgun (WGS) entry which is preliminary data.</text>
</comment>
<protein>
    <submittedName>
        <fullName evidence="4">Zinc knuckle CX2CX4HX4C</fullName>
    </submittedName>
</protein>
<feature type="region of interest" description="Disordered" evidence="1">
    <location>
        <begin position="299"/>
        <end position="324"/>
    </location>
</feature>
<dbReference type="AlphaFoldDB" id="A0A8T2HD36"/>
<dbReference type="PANTHER" id="PTHR31286">
    <property type="entry name" value="GLYCINE-RICH CELL WALL STRUCTURAL PROTEIN 1.8-LIKE"/>
    <property type="match status" value="1"/>
</dbReference>
<evidence type="ECO:0000313" key="4">
    <source>
        <dbReference type="EMBL" id="KAG7656594.1"/>
    </source>
</evidence>
<evidence type="ECO:0000259" key="3">
    <source>
        <dbReference type="Pfam" id="PF14392"/>
    </source>
</evidence>
<dbReference type="OrthoDB" id="1101226at2759"/>
<dbReference type="Pfam" id="PF14392">
    <property type="entry name" value="zf-CCHC_4"/>
    <property type="match status" value="1"/>
</dbReference>
<feature type="domain" description="Zinc knuckle CX2CX4HX4C" evidence="3">
    <location>
        <begin position="173"/>
        <end position="220"/>
    </location>
</feature>
<dbReference type="InterPro" id="IPR025558">
    <property type="entry name" value="DUF4283"/>
</dbReference>
<dbReference type="InterPro" id="IPR025836">
    <property type="entry name" value="Zn_knuckle_CX2CX4HX4C"/>
</dbReference>
<dbReference type="Pfam" id="PF14111">
    <property type="entry name" value="DUF4283"/>
    <property type="match status" value="1"/>
</dbReference>
<keyword evidence="5" id="KW-1185">Reference proteome</keyword>
<proteinExistence type="predicted"/>
<feature type="compositionally biased region" description="Basic and acidic residues" evidence="1">
    <location>
        <begin position="311"/>
        <end position="324"/>
    </location>
</feature>
<dbReference type="InterPro" id="IPR040256">
    <property type="entry name" value="At4g02000-like"/>
</dbReference>
<gene>
    <name evidence="4" type="ORF">ISN44_As01g036830</name>
</gene>
<accession>A0A8T2HD36</accession>
<evidence type="ECO:0000256" key="1">
    <source>
        <dbReference type="SAM" id="MobiDB-lite"/>
    </source>
</evidence>
<feature type="region of interest" description="Disordered" evidence="1">
    <location>
        <begin position="245"/>
        <end position="282"/>
    </location>
</feature>
<sequence length="324" mass="37086">MFDNLWDDLQDMVLGRDDPELFVPYEAYASVVDSNRLSLIGRPLNPADQSLRGVIQTLPMLWGMMSRVHGRILDDRSVQFRFQSEIDLATALRRTPWIFNDWFVALQRWQDFPRPDFLTFIDLWVQVRGIPLPYLSELTVSFIAGTLGPVLELDFNQDTSTYVAFIRVKIRLVFTDRLRFFRRVRFESREGAMIGFEYEKLRRICTNCYRITHQVNNCPFLNAHVIHDDEAEVLDVPVWEEGAASKTITDQTHRNSSDSSDISSTSPISQPPLPASLPSHDSDFIAGFQASRLVNPSTIPQNHFSSSSSDFKGKGKAKFEIGEC</sequence>
<dbReference type="EMBL" id="JAEFBJ010000001">
    <property type="protein sequence ID" value="KAG7656594.1"/>
    <property type="molecule type" value="Genomic_DNA"/>
</dbReference>
<dbReference type="PANTHER" id="PTHR31286:SF162">
    <property type="entry name" value="DUF4283 DOMAIN-CONTAINING PROTEIN-RELATED"/>
    <property type="match status" value="1"/>
</dbReference>
<dbReference type="Proteomes" id="UP000694251">
    <property type="component" value="Chromosome 1"/>
</dbReference>